<dbReference type="SUPFAM" id="SSF47616">
    <property type="entry name" value="GST C-terminal domain-like"/>
    <property type="match status" value="1"/>
</dbReference>
<dbReference type="Gene3D" id="3.40.30.10">
    <property type="entry name" value="Glutaredoxin"/>
    <property type="match status" value="1"/>
</dbReference>
<dbReference type="PROSITE" id="PS50404">
    <property type="entry name" value="GST_NTER"/>
    <property type="match status" value="1"/>
</dbReference>
<dbReference type="Pfam" id="PF02798">
    <property type="entry name" value="GST_N"/>
    <property type="match status" value="1"/>
</dbReference>
<dbReference type="RefSeq" id="WP_127565093.1">
    <property type="nucleotide sequence ID" value="NZ_BMFB01000004.1"/>
</dbReference>
<dbReference type="InterPro" id="IPR010987">
    <property type="entry name" value="Glutathione-S-Trfase_C-like"/>
</dbReference>
<dbReference type="KEGG" id="gak:X907_0074"/>
<dbReference type="OrthoDB" id="9810080at2"/>
<dbReference type="GO" id="GO:0016740">
    <property type="term" value="F:transferase activity"/>
    <property type="evidence" value="ECO:0007669"/>
    <property type="project" value="UniProtKB-KW"/>
</dbReference>
<sequence>MSHDANLILFHAPMTRSIRARWAMEEMGLDYRLERVAFDRGNVGGDEYRKIHPLQKIPALKDGDTVILESVAIVEYLINRYGPTPLRVDPSEAEYPRYLEWLHYAEGSMGMPVSLLLAHTTLLPEAQRNEGIAKWAKREVDKHLELIAARGLEGRGWLAADRFTAADISVGYLLYLLKIIRQLKDAPAPVLAYWERMTAMESWQKASAE</sequence>
<evidence type="ECO:0000313" key="1">
    <source>
        <dbReference type="EMBL" id="AZU02624.1"/>
    </source>
</evidence>
<dbReference type="PROSITE" id="PS50405">
    <property type="entry name" value="GST_CTER"/>
    <property type="match status" value="1"/>
</dbReference>
<dbReference type="Proteomes" id="UP000286954">
    <property type="component" value="Chromosome"/>
</dbReference>
<accession>A0A3T0E5H8</accession>
<evidence type="ECO:0000313" key="2">
    <source>
        <dbReference type="Proteomes" id="UP000286954"/>
    </source>
</evidence>
<dbReference type="SFLD" id="SFLDS00019">
    <property type="entry name" value="Glutathione_Transferase_(cytos"/>
    <property type="match status" value="1"/>
</dbReference>
<proteinExistence type="predicted"/>
<dbReference type="EMBL" id="CP018911">
    <property type="protein sequence ID" value="AZU02624.1"/>
    <property type="molecule type" value="Genomic_DNA"/>
</dbReference>
<keyword evidence="1" id="KW-0808">Transferase</keyword>
<dbReference type="SFLD" id="SFLDG01150">
    <property type="entry name" value="Main.1:_Beta-like"/>
    <property type="match status" value="1"/>
</dbReference>
<organism evidence="1 2">
    <name type="scientific">Glycocaulis alkaliphilus</name>
    <dbReference type="NCBI Taxonomy" id="1434191"/>
    <lineage>
        <taxon>Bacteria</taxon>
        <taxon>Pseudomonadati</taxon>
        <taxon>Pseudomonadota</taxon>
        <taxon>Alphaproteobacteria</taxon>
        <taxon>Maricaulales</taxon>
        <taxon>Maricaulaceae</taxon>
        <taxon>Glycocaulis</taxon>
    </lineage>
</organism>
<gene>
    <name evidence="1" type="ORF">X907_0074</name>
</gene>
<dbReference type="SFLD" id="SFLDG00358">
    <property type="entry name" value="Main_(cytGST)"/>
    <property type="match status" value="1"/>
</dbReference>
<dbReference type="PANTHER" id="PTHR44051:SF8">
    <property type="entry name" value="GLUTATHIONE S-TRANSFERASE GSTA"/>
    <property type="match status" value="1"/>
</dbReference>
<name>A0A3T0E5H8_9PROT</name>
<dbReference type="InterPro" id="IPR036249">
    <property type="entry name" value="Thioredoxin-like_sf"/>
</dbReference>
<dbReference type="InterPro" id="IPR004045">
    <property type="entry name" value="Glutathione_S-Trfase_N"/>
</dbReference>
<dbReference type="PANTHER" id="PTHR44051">
    <property type="entry name" value="GLUTATHIONE S-TRANSFERASE-RELATED"/>
    <property type="match status" value="1"/>
</dbReference>
<protein>
    <submittedName>
        <fullName evidence="1">Glutathione S-transferase-like protein</fullName>
    </submittedName>
</protein>
<dbReference type="AlphaFoldDB" id="A0A3T0E5H8"/>
<dbReference type="InterPro" id="IPR036282">
    <property type="entry name" value="Glutathione-S-Trfase_C_sf"/>
</dbReference>
<dbReference type="SUPFAM" id="SSF52833">
    <property type="entry name" value="Thioredoxin-like"/>
    <property type="match status" value="1"/>
</dbReference>
<dbReference type="Gene3D" id="1.20.1050.10">
    <property type="match status" value="1"/>
</dbReference>
<dbReference type="InterPro" id="IPR040079">
    <property type="entry name" value="Glutathione_S-Trfase"/>
</dbReference>
<dbReference type="CDD" id="cd03046">
    <property type="entry name" value="GST_N_GTT1_like"/>
    <property type="match status" value="1"/>
</dbReference>
<keyword evidence="2" id="KW-1185">Reference proteome</keyword>
<reference evidence="1 2" key="1">
    <citation type="submission" date="2016-12" db="EMBL/GenBank/DDBJ databases">
        <title>The genome of dimorphic prosthecate Glycocaulis alkaliphilus 6b-8t, isolated from crude oil dictates its adaptability in petroleum environments.</title>
        <authorList>
            <person name="Wu X.-L."/>
            <person name="Geng S."/>
        </authorList>
    </citation>
    <scope>NUCLEOTIDE SEQUENCE [LARGE SCALE GENOMIC DNA]</scope>
    <source>
        <strain evidence="1 2">6B-8</strain>
    </source>
</reference>